<dbReference type="EMBL" id="HM625781">
    <property type="protein sequence ID" value="ADO13824.1"/>
    <property type="molecule type" value="Genomic_DNA"/>
</dbReference>
<dbReference type="GO" id="GO:0042025">
    <property type="term" value="C:host cell nucleus"/>
    <property type="evidence" value="ECO:0007669"/>
    <property type="project" value="UniProtKB-SubCell"/>
</dbReference>
<dbReference type="InterPro" id="IPR004958">
    <property type="entry name" value="Herpes_UL4"/>
</dbReference>
<dbReference type="Proteomes" id="UP000127069">
    <property type="component" value="Segment"/>
</dbReference>
<dbReference type="OrthoDB" id="24332at10239"/>
<evidence type="ECO:0000256" key="3">
    <source>
        <dbReference type="ARBA" id="ARBA00022562"/>
    </source>
</evidence>
<evidence type="ECO:0000313" key="4">
    <source>
        <dbReference type="EMBL" id="ADO13824.1"/>
    </source>
</evidence>
<reference evidence="4 5" key="1">
    <citation type="journal article" date="2011" name="Virology">
        <title>Structure and sequence of the saimiriine herpesvirus 1 genome.</title>
        <authorList>
            <person name="Tyler S."/>
            <person name="Severini A."/>
            <person name="Black D."/>
            <person name="Walker M."/>
            <person name="Eberle R."/>
        </authorList>
    </citation>
    <scope>NUCLEOTIDE SEQUENCE [LARGE SCALE GENOMIC DNA]</scope>
    <source>
        <strain evidence="4">MV 5-4</strain>
    </source>
</reference>
<organismHost>
    <name type="scientific">Callithrix</name>
    <dbReference type="NCBI Taxonomy" id="9481"/>
</organismHost>
<accession>E2IUG6</accession>
<keyword evidence="3" id="KW-1048">Host nucleus</keyword>
<gene>
    <name evidence="4" type="primary">UL4</name>
</gene>
<comment type="similarity">
    <text evidence="2">Belongs to the alphaherpesvirinae HHV-1 UL4 family.</text>
</comment>
<organism evidence="4 5">
    <name type="scientific">Saimiriine herpesvirus 1 (strain MV-5-4-PSL)</name>
    <name type="common">SaHV-1</name>
    <name type="synonym">Marmoset herpesvirus</name>
    <dbReference type="NCBI Taxonomy" id="10353"/>
    <lineage>
        <taxon>Viruses</taxon>
        <taxon>Duplodnaviria</taxon>
        <taxon>Heunggongvirae</taxon>
        <taxon>Peploviricota</taxon>
        <taxon>Herviviricetes</taxon>
        <taxon>Herpesvirales</taxon>
        <taxon>Orthoherpesviridae</taxon>
        <taxon>Alphaherpesvirinae</taxon>
        <taxon>Simplexvirus</taxon>
        <taxon>Simplexvirus saimiriinealpha1</taxon>
    </lineage>
</organism>
<protein>
    <submittedName>
        <fullName evidence="4">Nuclear protein UL4</fullName>
    </submittedName>
</protein>
<proteinExistence type="inferred from homology"/>
<dbReference type="KEGG" id="vg:9829353"/>
<evidence type="ECO:0000256" key="2">
    <source>
        <dbReference type="ARBA" id="ARBA00010784"/>
    </source>
</evidence>
<dbReference type="GeneID" id="9829353"/>
<evidence type="ECO:0000256" key="1">
    <source>
        <dbReference type="ARBA" id="ARBA00004147"/>
    </source>
</evidence>
<dbReference type="Pfam" id="PF03277">
    <property type="entry name" value="Herpes_UL4"/>
    <property type="match status" value="1"/>
</dbReference>
<sequence length="205" mass="21914">MDPSSQLSLVAYTLRNARGPTTWKLYDTEHIVSTFDSGVRYVATAGRLRQDPLDGGSVVLQDTPGGVVVVVNCPADFCAYRFVGRTQGHVLRQWEDTGMCVYPFDAWTGSTHTESVRSASAGTAIVLWCDDSLYITATVCDADPPADSPTARVDETPGSLLEDAHEELLAGDSEARVAADLLTEVLDQVQLGPASSFEGCARGAQ</sequence>
<keyword evidence="5" id="KW-1185">Reference proteome</keyword>
<comment type="subcellular location">
    <subcellularLocation>
        <location evidence="1">Host nucleus</location>
    </subcellularLocation>
</comment>
<name>E2IUG6_SHV1</name>
<organismHost>
    <name type="scientific">Saimiri</name>
    <name type="common">squirrel monkeys</name>
    <dbReference type="NCBI Taxonomy" id="9520"/>
</organismHost>
<dbReference type="RefSeq" id="YP_003933836.1">
    <property type="nucleotide sequence ID" value="NC_014567.1"/>
</dbReference>
<evidence type="ECO:0000313" key="5">
    <source>
        <dbReference type="Proteomes" id="UP000127069"/>
    </source>
</evidence>